<keyword evidence="5 9" id="KW-0479">Metal-binding</keyword>
<comment type="catalytic activity">
    <reaction evidence="8 9">
        <text>hydrogencarbonate + H(+) = CO2 + H2O</text>
        <dbReference type="Rhea" id="RHEA:10748"/>
        <dbReference type="ChEBI" id="CHEBI:15377"/>
        <dbReference type="ChEBI" id="CHEBI:15378"/>
        <dbReference type="ChEBI" id="CHEBI:16526"/>
        <dbReference type="ChEBI" id="CHEBI:17544"/>
        <dbReference type="EC" id="4.2.1.1"/>
    </reaction>
</comment>
<reference evidence="12 13" key="1">
    <citation type="submission" date="2016-07" db="EMBL/GenBank/DDBJ databases">
        <title>Pervasive Adenine N6-methylation of Active Genes in Fungi.</title>
        <authorList>
            <consortium name="DOE Joint Genome Institute"/>
            <person name="Mondo S.J."/>
            <person name="Dannebaum R.O."/>
            <person name="Kuo R.C."/>
            <person name="Labutti K."/>
            <person name="Haridas S."/>
            <person name="Kuo A."/>
            <person name="Salamov A."/>
            <person name="Ahrendt S.R."/>
            <person name="Lipzen A."/>
            <person name="Sullivan W."/>
            <person name="Andreopoulos W.B."/>
            <person name="Clum A."/>
            <person name="Lindquist E."/>
            <person name="Daum C."/>
            <person name="Ramamoorthy G.K."/>
            <person name="Gryganskyi A."/>
            <person name="Culley D."/>
            <person name="Magnuson J.K."/>
            <person name="James T.Y."/>
            <person name="O'Malley M.A."/>
            <person name="Stajich J.E."/>
            <person name="Spatafora J.W."/>
            <person name="Visel A."/>
            <person name="Grigoriev I.V."/>
        </authorList>
    </citation>
    <scope>NUCLEOTIDE SEQUENCE [LARGE SCALE GENOMIC DNA]</scope>
    <source>
        <strain evidence="12 13">PL171</strain>
    </source>
</reference>
<proteinExistence type="inferred from homology"/>
<dbReference type="Pfam" id="PF00194">
    <property type="entry name" value="Carb_anhydrase"/>
    <property type="match status" value="1"/>
</dbReference>
<evidence type="ECO:0000256" key="6">
    <source>
        <dbReference type="ARBA" id="ARBA00022833"/>
    </source>
</evidence>
<gene>
    <name evidence="12" type="ORF">BCR44DRAFT_1099290</name>
</gene>
<evidence type="ECO:0000259" key="11">
    <source>
        <dbReference type="PROSITE" id="PS51144"/>
    </source>
</evidence>
<evidence type="ECO:0000256" key="9">
    <source>
        <dbReference type="RuleBase" id="RU367011"/>
    </source>
</evidence>
<dbReference type="PROSITE" id="PS51144">
    <property type="entry name" value="ALPHA_CA_2"/>
    <property type="match status" value="1"/>
</dbReference>
<comment type="cofactor">
    <cofactor evidence="1 9">
        <name>Zn(2+)</name>
        <dbReference type="ChEBI" id="CHEBI:29105"/>
    </cofactor>
</comment>
<feature type="domain" description="Alpha-carbonic anhydrase" evidence="11">
    <location>
        <begin position="39"/>
        <end position="304"/>
    </location>
</feature>
<comment type="caution">
    <text evidence="12">The sequence shown here is derived from an EMBL/GenBank/DDBJ whole genome shotgun (WGS) entry which is preliminary data.</text>
</comment>
<evidence type="ECO:0000256" key="10">
    <source>
        <dbReference type="SAM" id="MobiDB-lite"/>
    </source>
</evidence>
<dbReference type="InterPro" id="IPR018338">
    <property type="entry name" value="Carbonic_anhydrase_a-class_CS"/>
</dbReference>
<feature type="signal peptide" evidence="9">
    <location>
        <begin position="1"/>
        <end position="32"/>
    </location>
</feature>
<evidence type="ECO:0000256" key="7">
    <source>
        <dbReference type="ARBA" id="ARBA00023239"/>
    </source>
</evidence>
<protein>
    <recommendedName>
        <fullName evidence="4 9">Carbonic anhydrase</fullName>
        <ecNumber evidence="4 9">4.2.1.1</ecNumber>
    </recommendedName>
</protein>
<name>A0A1Y2I1I6_9FUNG</name>
<feature type="compositionally biased region" description="Low complexity" evidence="10">
    <location>
        <begin position="292"/>
        <end position="302"/>
    </location>
</feature>
<keyword evidence="7 9" id="KW-0456">Lyase</keyword>
<dbReference type="InterPro" id="IPR036398">
    <property type="entry name" value="CA_dom_sf"/>
</dbReference>
<keyword evidence="9" id="KW-0732">Signal</keyword>
<accession>A0A1Y2I1I6</accession>
<sequence length="338" mass="36584">MKRAQHLPLAFLAVAVLPVALFLSNPTPLALADSTAAQPDWGYGASNGPEHWGDLKPEYRMCKDGKQQSPVNFESKLDAIHGVNASNADAQSGDAAGTKEENEMRVNVTMPPMSAVNVTNLGHTVRWTPADGVGRSMNVGNVAYSLVQFHVHTPSEHRIDNMYYDAEMHFVHSSTSGHLAVLGFLIEATDANNTDFQAVLDDVPKEEGDSEMDTDRFTATNVLVDLLGKGGYFTYNGSLTSPPCSDNVRWVVAASPLQLGRLQIKQLARTVGFSARPPQVNEDLLRHRRSSSQRQNSTSAPSHLNGGDQKSSSDVVRASRTVGCGVAFLVVWALASWL</sequence>
<dbReference type="AlphaFoldDB" id="A0A1Y2I1I6"/>
<feature type="region of interest" description="Disordered" evidence="10">
    <location>
        <begin position="279"/>
        <end position="312"/>
    </location>
</feature>
<evidence type="ECO:0000256" key="5">
    <source>
        <dbReference type="ARBA" id="ARBA00022723"/>
    </source>
</evidence>
<evidence type="ECO:0000256" key="1">
    <source>
        <dbReference type="ARBA" id="ARBA00001947"/>
    </source>
</evidence>
<evidence type="ECO:0000256" key="4">
    <source>
        <dbReference type="ARBA" id="ARBA00012925"/>
    </source>
</evidence>
<dbReference type="InterPro" id="IPR001148">
    <property type="entry name" value="CA_dom"/>
</dbReference>
<dbReference type="OrthoDB" id="429145at2759"/>
<dbReference type="PROSITE" id="PS00162">
    <property type="entry name" value="ALPHA_CA_1"/>
    <property type="match status" value="1"/>
</dbReference>
<evidence type="ECO:0000313" key="12">
    <source>
        <dbReference type="EMBL" id="ORZ40730.1"/>
    </source>
</evidence>
<evidence type="ECO:0000256" key="3">
    <source>
        <dbReference type="ARBA" id="ARBA00010718"/>
    </source>
</evidence>
<keyword evidence="6 9" id="KW-0862">Zinc</keyword>
<feature type="chain" id="PRO_5025077348" description="Carbonic anhydrase" evidence="9">
    <location>
        <begin position="33"/>
        <end position="338"/>
    </location>
</feature>
<organism evidence="12 13">
    <name type="scientific">Catenaria anguillulae PL171</name>
    <dbReference type="NCBI Taxonomy" id="765915"/>
    <lineage>
        <taxon>Eukaryota</taxon>
        <taxon>Fungi</taxon>
        <taxon>Fungi incertae sedis</taxon>
        <taxon>Blastocladiomycota</taxon>
        <taxon>Blastocladiomycetes</taxon>
        <taxon>Blastocladiales</taxon>
        <taxon>Catenariaceae</taxon>
        <taxon>Catenaria</taxon>
    </lineage>
</organism>
<dbReference type="PANTHER" id="PTHR18952">
    <property type="entry name" value="CARBONIC ANHYDRASE"/>
    <property type="match status" value="1"/>
</dbReference>
<dbReference type="EC" id="4.2.1.1" evidence="4 9"/>
<dbReference type="Proteomes" id="UP000193411">
    <property type="component" value="Unassembled WGS sequence"/>
</dbReference>
<dbReference type="GO" id="GO:0004089">
    <property type="term" value="F:carbonate dehydratase activity"/>
    <property type="evidence" value="ECO:0007669"/>
    <property type="project" value="UniProtKB-UniRule"/>
</dbReference>
<evidence type="ECO:0000256" key="8">
    <source>
        <dbReference type="ARBA" id="ARBA00048348"/>
    </source>
</evidence>
<dbReference type="PANTHER" id="PTHR18952:SF265">
    <property type="entry name" value="CARBONIC ANHYDRASE"/>
    <property type="match status" value="1"/>
</dbReference>
<dbReference type="CDD" id="cd03124">
    <property type="entry name" value="alpha_CA_prokaryotic_like"/>
    <property type="match status" value="1"/>
</dbReference>
<dbReference type="Gene3D" id="3.10.200.10">
    <property type="entry name" value="Alpha carbonic anhydrase"/>
    <property type="match status" value="1"/>
</dbReference>
<dbReference type="SMART" id="SM01057">
    <property type="entry name" value="Carb_anhydrase"/>
    <property type="match status" value="1"/>
</dbReference>
<comment type="function">
    <text evidence="2 9">Reversible hydration of carbon dioxide.</text>
</comment>
<dbReference type="InterPro" id="IPR023561">
    <property type="entry name" value="Carbonic_anhydrase_a-class"/>
</dbReference>
<keyword evidence="13" id="KW-1185">Reference proteome</keyword>
<evidence type="ECO:0000313" key="13">
    <source>
        <dbReference type="Proteomes" id="UP000193411"/>
    </source>
</evidence>
<dbReference type="EMBL" id="MCFL01000002">
    <property type="protein sequence ID" value="ORZ40730.1"/>
    <property type="molecule type" value="Genomic_DNA"/>
</dbReference>
<dbReference type="STRING" id="765915.A0A1Y2I1I6"/>
<evidence type="ECO:0000256" key="2">
    <source>
        <dbReference type="ARBA" id="ARBA00002904"/>
    </source>
</evidence>
<comment type="similarity">
    <text evidence="3 9">Belongs to the alpha-carbonic anhydrase family.</text>
</comment>
<dbReference type="InterPro" id="IPR041891">
    <property type="entry name" value="Alpha_CA_prokaryot-like"/>
</dbReference>
<dbReference type="SUPFAM" id="SSF51069">
    <property type="entry name" value="Carbonic anhydrase"/>
    <property type="match status" value="1"/>
</dbReference>
<dbReference type="GO" id="GO:0008270">
    <property type="term" value="F:zinc ion binding"/>
    <property type="evidence" value="ECO:0007669"/>
    <property type="project" value="UniProtKB-UniRule"/>
</dbReference>